<gene>
    <name evidence="2" type="ORF">Cvel_11554</name>
</gene>
<name>A0A0G4I718_9ALVE</name>
<dbReference type="EMBL" id="CDMZ01005399">
    <property type="protein sequence ID" value="CEM52854.1"/>
    <property type="molecule type" value="Genomic_DNA"/>
</dbReference>
<dbReference type="AlphaFoldDB" id="A0A0G4I718"/>
<feature type="compositionally biased region" description="Acidic residues" evidence="1">
    <location>
        <begin position="15"/>
        <end position="28"/>
    </location>
</feature>
<feature type="compositionally biased region" description="Low complexity" evidence="1">
    <location>
        <begin position="107"/>
        <end position="133"/>
    </location>
</feature>
<organism evidence="2">
    <name type="scientific">Chromera velia CCMP2878</name>
    <dbReference type="NCBI Taxonomy" id="1169474"/>
    <lineage>
        <taxon>Eukaryota</taxon>
        <taxon>Sar</taxon>
        <taxon>Alveolata</taxon>
        <taxon>Colpodellida</taxon>
        <taxon>Chromeraceae</taxon>
        <taxon>Chromera</taxon>
    </lineage>
</organism>
<evidence type="ECO:0000256" key="1">
    <source>
        <dbReference type="SAM" id="MobiDB-lite"/>
    </source>
</evidence>
<reference evidence="2" key="1">
    <citation type="submission" date="2014-11" db="EMBL/GenBank/DDBJ databases">
        <authorList>
            <person name="Otto D Thomas"/>
            <person name="Naeem Raeece"/>
        </authorList>
    </citation>
    <scope>NUCLEOTIDE SEQUENCE</scope>
</reference>
<sequence>MELDSANSMHPLIDGEGEPADEEEEVDPIGDGTQVQGMVASQAEPSVSAAPKTALQAPPSAPILESLPESGAPSASAPAASSATRPSALAAPKTALQTPPSAPILESLPESGAPSASAPAASSATRPSVSAAPKAAPQTPPSAPSRLPPPPLGKGDTNLVKALRSGEVKVFILKLEDLPQPFLSDKSLRKMFVDIVMKDLLKYAKAQEAKIGGTILSADGTVIPQLKRCGGPLVRYIILNENGEIVIWAWITGESADAFRPLFRFLQV</sequence>
<dbReference type="VEuPathDB" id="CryptoDB:Cvel_11554"/>
<evidence type="ECO:0000313" key="2">
    <source>
        <dbReference type="EMBL" id="CEM52854.1"/>
    </source>
</evidence>
<accession>A0A0G4I718</accession>
<protein>
    <submittedName>
        <fullName evidence="2">Uncharacterized protein</fullName>
    </submittedName>
</protein>
<feature type="compositionally biased region" description="Pro residues" evidence="1">
    <location>
        <begin position="138"/>
        <end position="152"/>
    </location>
</feature>
<feature type="region of interest" description="Disordered" evidence="1">
    <location>
        <begin position="1"/>
        <end position="158"/>
    </location>
</feature>
<feature type="compositionally biased region" description="Low complexity" evidence="1">
    <location>
        <begin position="66"/>
        <end position="92"/>
    </location>
</feature>
<proteinExistence type="predicted"/>